<sequence>MLVKVVNLAAEIEEKYVAIAVENHKLVIDMNTVLEDCGKITKFAELLLGVTEYDLTTSYGNIKNLKPHKPDFHMSLVYAALAAWVFDSLGKVRDGCVCECVVLIVKVEEDEKENWI</sequence>
<gene>
    <name evidence="1" type="ORF">WN944_026762</name>
</gene>
<evidence type="ECO:0000313" key="2">
    <source>
        <dbReference type="Proteomes" id="UP001428341"/>
    </source>
</evidence>
<keyword evidence="2" id="KW-1185">Reference proteome</keyword>
<dbReference type="EMBL" id="JBCGBO010000025">
    <property type="protein sequence ID" value="KAK9174758.1"/>
    <property type="molecule type" value="Genomic_DNA"/>
</dbReference>
<dbReference type="Proteomes" id="UP001428341">
    <property type="component" value="Unassembled WGS sequence"/>
</dbReference>
<evidence type="ECO:0000313" key="1">
    <source>
        <dbReference type="EMBL" id="KAK9174758.1"/>
    </source>
</evidence>
<organism evidence="1 2">
    <name type="scientific">Citrus x changshan-huyou</name>
    <dbReference type="NCBI Taxonomy" id="2935761"/>
    <lineage>
        <taxon>Eukaryota</taxon>
        <taxon>Viridiplantae</taxon>
        <taxon>Streptophyta</taxon>
        <taxon>Embryophyta</taxon>
        <taxon>Tracheophyta</taxon>
        <taxon>Spermatophyta</taxon>
        <taxon>Magnoliopsida</taxon>
        <taxon>eudicotyledons</taxon>
        <taxon>Gunneridae</taxon>
        <taxon>Pentapetalae</taxon>
        <taxon>rosids</taxon>
        <taxon>malvids</taxon>
        <taxon>Sapindales</taxon>
        <taxon>Rutaceae</taxon>
        <taxon>Aurantioideae</taxon>
        <taxon>Citrus</taxon>
    </lineage>
</organism>
<comment type="caution">
    <text evidence="1">The sequence shown here is derived from an EMBL/GenBank/DDBJ whole genome shotgun (WGS) entry which is preliminary data.</text>
</comment>
<dbReference type="AlphaFoldDB" id="A0AAP0LG99"/>
<proteinExistence type="predicted"/>
<name>A0AAP0LG99_9ROSI</name>
<protein>
    <submittedName>
        <fullName evidence="1">Uncharacterized protein</fullName>
    </submittedName>
</protein>
<reference evidence="1 2" key="1">
    <citation type="submission" date="2024-05" db="EMBL/GenBank/DDBJ databases">
        <title>Haplotype-resolved chromosome-level genome assembly of Huyou (Citrus changshanensis).</title>
        <authorList>
            <person name="Miao C."/>
            <person name="Chen W."/>
            <person name="Wu Y."/>
            <person name="Wang L."/>
            <person name="Zhao S."/>
            <person name="Grierson D."/>
            <person name="Xu C."/>
            <person name="Chen K."/>
        </authorList>
    </citation>
    <scope>NUCLEOTIDE SEQUENCE [LARGE SCALE GENOMIC DNA]</scope>
    <source>
        <strain evidence="1">01-14</strain>
        <tissue evidence="1">Leaf</tissue>
    </source>
</reference>
<accession>A0AAP0LG99</accession>